<feature type="region of interest" description="Disordered" evidence="2">
    <location>
        <begin position="359"/>
        <end position="393"/>
    </location>
</feature>
<feature type="region of interest" description="Disordered" evidence="2">
    <location>
        <begin position="1"/>
        <end position="28"/>
    </location>
</feature>
<evidence type="ECO:0000313" key="4">
    <source>
        <dbReference type="Proteomes" id="UP000800235"/>
    </source>
</evidence>
<dbReference type="AlphaFoldDB" id="A0A9P4TY67"/>
<dbReference type="OrthoDB" id="1914839at2759"/>
<reference evidence="3" key="1">
    <citation type="journal article" date="2020" name="Stud. Mycol.">
        <title>101 Dothideomycetes genomes: a test case for predicting lifestyles and emergence of pathogens.</title>
        <authorList>
            <person name="Haridas S."/>
            <person name="Albert R."/>
            <person name="Binder M."/>
            <person name="Bloem J."/>
            <person name="Labutti K."/>
            <person name="Salamov A."/>
            <person name="Andreopoulos B."/>
            <person name="Baker S."/>
            <person name="Barry K."/>
            <person name="Bills G."/>
            <person name="Bluhm B."/>
            <person name="Cannon C."/>
            <person name="Castanera R."/>
            <person name="Culley D."/>
            <person name="Daum C."/>
            <person name="Ezra D."/>
            <person name="Gonzalez J."/>
            <person name="Henrissat B."/>
            <person name="Kuo A."/>
            <person name="Liang C."/>
            <person name="Lipzen A."/>
            <person name="Lutzoni F."/>
            <person name="Magnuson J."/>
            <person name="Mondo S."/>
            <person name="Nolan M."/>
            <person name="Ohm R."/>
            <person name="Pangilinan J."/>
            <person name="Park H.-J."/>
            <person name="Ramirez L."/>
            <person name="Alfaro M."/>
            <person name="Sun H."/>
            <person name="Tritt A."/>
            <person name="Yoshinaga Y."/>
            <person name="Zwiers L.-H."/>
            <person name="Turgeon B."/>
            <person name="Goodwin S."/>
            <person name="Spatafora J."/>
            <person name="Crous P."/>
            <person name="Grigoriev I."/>
        </authorList>
    </citation>
    <scope>NUCLEOTIDE SEQUENCE</scope>
    <source>
        <strain evidence="3">CBS 130266</strain>
    </source>
</reference>
<feature type="compositionally biased region" description="Acidic residues" evidence="2">
    <location>
        <begin position="363"/>
        <end position="393"/>
    </location>
</feature>
<dbReference type="Gene3D" id="1.25.40.10">
    <property type="entry name" value="Tetratricopeptide repeat domain"/>
    <property type="match status" value="2"/>
</dbReference>
<organism evidence="3 4">
    <name type="scientific">Tothia fuscella</name>
    <dbReference type="NCBI Taxonomy" id="1048955"/>
    <lineage>
        <taxon>Eukaryota</taxon>
        <taxon>Fungi</taxon>
        <taxon>Dikarya</taxon>
        <taxon>Ascomycota</taxon>
        <taxon>Pezizomycotina</taxon>
        <taxon>Dothideomycetes</taxon>
        <taxon>Pleosporomycetidae</taxon>
        <taxon>Venturiales</taxon>
        <taxon>Cylindrosympodiaceae</taxon>
        <taxon>Tothia</taxon>
    </lineage>
</organism>
<gene>
    <name evidence="3" type="ORF">EJ08DRAFT_199488</name>
</gene>
<evidence type="ECO:0000256" key="2">
    <source>
        <dbReference type="SAM" id="MobiDB-lite"/>
    </source>
</evidence>
<evidence type="ECO:0000256" key="1">
    <source>
        <dbReference type="PROSITE-ProRule" id="PRU00339"/>
    </source>
</evidence>
<feature type="compositionally biased region" description="Basic and acidic residues" evidence="2">
    <location>
        <begin position="1"/>
        <end position="11"/>
    </location>
</feature>
<feature type="repeat" description="TPR" evidence="1">
    <location>
        <begin position="70"/>
        <end position="103"/>
    </location>
</feature>
<sequence>MGKTRPPERSKLANGSKRKKQLKDGAKISPDQLLTQATAYLHTSEPEQALQSATKALKILRHKSESARQLPALNLLGEINVELGDIDAARGYFKQAATIDEDGSIAENQGGGAEKFLWLAQLSEEGGLDSVKWFNKGADVLRSQIRILLEREDDEDETTEEALQEKRMKLANALCSIAEVYMTDLSWDDEDAEEQCEKVMQEALKIGPDSPETLQTAASVRISQLKLDEARRYLTKSLELWKDLDLEDLQVPDFPIRISLSRLLMDAEMEDEAIEVLERLVAEDDCSVEAWYLGGWCLHLLAEKHGKEENGNADLDNVKDLLVRSRRWLQQCLKLCQQQEYEDDRLQEHATELVKALNGVLGEADEAEEEAAADEDDWEDAGGSDEDEEMDED</sequence>
<dbReference type="Pfam" id="PF13181">
    <property type="entry name" value="TPR_8"/>
    <property type="match status" value="1"/>
</dbReference>
<keyword evidence="4" id="KW-1185">Reference proteome</keyword>
<dbReference type="InterPro" id="IPR011990">
    <property type="entry name" value="TPR-like_helical_dom_sf"/>
</dbReference>
<proteinExistence type="predicted"/>
<dbReference type="EMBL" id="MU007034">
    <property type="protein sequence ID" value="KAF2431119.1"/>
    <property type="molecule type" value="Genomic_DNA"/>
</dbReference>
<dbReference type="CDD" id="cd24142">
    <property type="entry name" value="ACL4-like"/>
    <property type="match status" value="1"/>
</dbReference>
<dbReference type="SUPFAM" id="SSF48452">
    <property type="entry name" value="TPR-like"/>
    <property type="match status" value="1"/>
</dbReference>
<evidence type="ECO:0008006" key="5">
    <source>
        <dbReference type="Google" id="ProtNLM"/>
    </source>
</evidence>
<keyword evidence="1" id="KW-0802">TPR repeat</keyword>
<accession>A0A9P4TY67</accession>
<evidence type="ECO:0000313" key="3">
    <source>
        <dbReference type="EMBL" id="KAF2431119.1"/>
    </source>
</evidence>
<dbReference type="SMART" id="SM00028">
    <property type="entry name" value="TPR"/>
    <property type="match status" value="3"/>
</dbReference>
<name>A0A9P4TY67_9PEZI</name>
<dbReference type="PROSITE" id="PS50005">
    <property type="entry name" value="TPR"/>
    <property type="match status" value="1"/>
</dbReference>
<protein>
    <recommendedName>
        <fullName evidence="5">TPR domain protein</fullName>
    </recommendedName>
</protein>
<dbReference type="InterPro" id="IPR019734">
    <property type="entry name" value="TPR_rpt"/>
</dbReference>
<dbReference type="Proteomes" id="UP000800235">
    <property type="component" value="Unassembled WGS sequence"/>
</dbReference>
<comment type="caution">
    <text evidence="3">The sequence shown here is derived from an EMBL/GenBank/DDBJ whole genome shotgun (WGS) entry which is preliminary data.</text>
</comment>